<evidence type="ECO:0000313" key="5">
    <source>
        <dbReference type="Proteomes" id="UP001255416"/>
    </source>
</evidence>
<evidence type="ECO:0000256" key="1">
    <source>
        <dbReference type="ARBA" id="ARBA00006226"/>
    </source>
</evidence>
<sequence length="106" mass="12108">MKPGKRACCVVRVEFTEDAERDLIDIFLYGIERFGMAKAENYVETLNGKIETAAANPSFGADYSFVRKGLHRYECVSHAIYYRQVAEGIRVLRILHGRMDPGRHIV</sequence>
<reference evidence="5" key="1">
    <citation type="submission" date="2023-05" db="EMBL/GenBank/DDBJ databases">
        <title>Sedimentitalea sp. nov. JM2-8.</title>
        <authorList>
            <person name="Huang J."/>
        </authorList>
    </citation>
    <scope>NUCLEOTIDE SEQUENCE [LARGE SCALE GENOMIC DNA]</scope>
    <source>
        <strain evidence="5">KHS03</strain>
    </source>
</reference>
<dbReference type="Proteomes" id="UP001255416">
    <property type="component" value="Unassembled WGS sequence"/>
</dbReference>
<organism evidence="4 5">
    <name type="scientific">Sedimentitalea todarodis</name>
    <dbReference type="NCBI Taxonomy" id="1631240"/>
    <lineage>
        <taxon>Bacteria</taxon>
        <taxon>Pseudomonadati</taxon>
        <taxon>Pseudomonadota</taxon>
        <taxon>Alphaproteobacteria</taxon>
        <taxon>Rhodobacterales</taxon>
        <taxon>Paracoccaceae</taxon>
        <taxon>Sedimentitalea</taxon>
    </lineage>
</organism>
<dbReference type="InterPro" id="IPR007712">
    <property type="entry name" value="RelE/ParE_toxin"/>
</dbReference>
<keyword evidence="5" id="KW-1185">Reference proteome</keyword>
<dbReference type="InterPro" id="IPR028344">
    <property type="entry name" value="ParE1/4"/>
</dbReference>
<dbReference type="Gene3D" id="3.30.2310.20">
    <property type="entry name" value="RelE-like"/>
    <property type="match status" value="1"/>
</dbReference>
<proteinExistence type="inferred from homology"/>
<dbReference type="Pfam" id="PF05016">
    <property type="entry name" value="ParE_toxin"/>
    <property type="match status" value="1"/>
</dbReference>
<dbReference type="EMBL" id="JASMWN010000040">
    <property type="protein sequence ID" value="MDU9007004.1"/>
    <property type="molecule type" value="Genomic_DNA"/>
</dbReference>
<dbReference type="PANTHER" id="PTHR33755:SF9">
    <property type="entry name" value="TOXIN PARE1"/>
    <property type="match status" value="1"/>
</dbReference>
<dbReference type="RefSeq" id="WP_316782490.1">
    <property type="nucleotide sequence ID" value="NZ_JASMWN010000040.1"/>
</dbReference>
<dbReference type="InterPro" id="IPR051803">
    <property type="entry name" value="TA_system_RelE-like_toxin"/>
</dbReference>
<accession>A0ABU3VMU7</accession>
<evidence type="ECO:0000256" key="2">
    <source>
        <dbReference type="ARBA" id="ARBA00022649"/>
    </source>
</evidence>
<dbReference type="PANTHER" id="PTHR33755">
    <property type="entry name" value="TOXIN PARE1-RELATED"/>
    <property type="match status" value="1"/>
</dbReference>
<dbReference type="InterPro" id="IPR035093">
    <property type="entry name" value="RelE/ParE_toxin_dom_sf"/>
</dbReference>
<name>A0ABU3VMU7_9RHOB</name>
<comment type="similarity">
    <text evidence="1 3">Belongs to the RelE toxin family.</text>
</comment>
<comment type="caution">
    <text evidence="4">The sequence shown here is derived from an EMBL/GenBank/DDBJ whole genome shotgun (WGS) entry which is preliminary data.</text>
</comment>
<evidence type="ECO:0000313" key="4">
    <source>
        <dbReference type="EMBL" id="MDU9007004.1"/>
    </source>
</evidence>
<gene>
    <name evidence="4" type="ORF">QO231_24580</name>
</gene>
<dbReference type="PIRSF" id="PIRSF029218">
    <property type="entry name" value="ParE"/>
    <property type="match status" value="1"/>
</dbReference>
<keyword evidence="2" id="KW-1277">Toxin-antitoxin system</keyword>
<protein>
    <recommendedName>
        <fullName evidence="3">Toxin</fullName>
    </recommendedName>
</protein>
<evidence type="ECO:0000256" key="3">
    <source>
        <dbReference type="PIRNR" id="PIRNR029218"/>
    </source>
</evidence>